<dbReference type="SUPFAM" id="SSF46689">
    <property type="entry name" value="Homeodomain-like"/>
    <property type="match status" value="1"/>
</dbReference>
<feature type="domain" description="HTH tetR-type" evidence="5">
    <location>
        <begin position="17"/>
        <end position="77"/>
    </location>
</feature>
<evidence type="ECO:0000256" key="1">
    <source>
        <dbReference type="ARBA" id="ARBA00023015"/>
    </source>
</evidence>
<gene>
    <name evidence="6" type="ORF">ESP62_009270</name>
</gene>
<keyword evidence="2 4" id="KW-0238">DNA-binding</keyword>
<comment type="caution">
    <text evidence="6">The sequence shown here is derived from an EMBL/GenBank/DDBJ whole genome shotgun (WGS) entry which is preliminary data.</text>
</comment>
<organism evidence="6 7">
    <name type="scientific">Aeromicrobium fastidiosum</name>
    <dbReference type="NCBI Taxonomy" id="52699"/>
    <lineage>
        <taxon>Bacteria</taxon>
        <taxon>Bacillati</taxon>
        <taxon>Actinomycetota</taxon>
        <taxon>Actinomycetes</taxon>
        <taxon>Propionibacteriales</taxon>
        <taxon>Nocardioidaceae</taxon>
        <taxon>Aeromicrobium</taxon>
    </lineage>
</organism>
<dbReference type="GO" id="GO:0003700">
    <property type="term" value="F:DNA-binding transcription factor activity"/>
    <property type="evidence" value="ECO:0007669"/>
    <property type="project" value="TreeGrafter"/>
</dbReference>
<dbReference type="PRINTS" id="PR00455">
    <property type="entry name" value="HTHTETR"/>
</dbReference>
<dbReference type="Pfam" id="PF00440">
    <property type="entry name" value="TetR_N"/>
    <property type="match status" value="1"/>
</dbReference>
<keyword evidence="3" id="KW-0804">Transcription</keyword>
<dbReference type="Gene3D" id="1.10.357.10">
    <property type="entry name" value="Tetracycline Repressor, domain 2"/>
    <property type="match status" value="1"/>
</dbReference>
<dbReference type="InterPro" id="IPR009057">
    <property type="entry name" value="Homeodomain-like_sf"/>
</dbReference>
<keyword evidence="1" id="KW-0805">Transcription regulation</keyword>
<dbReference type="Proteomes" id="UP001515100">
    <property type="component" value="Unassembled WGS sequence"/>
</dbReference>
<dbReference type="RefSeq" id="WP_129182484.1">
    <property type="nucleotide sequence ID" value="NZ_JAGIOG010000001.1"/>
</dbReference>
<dbReference type="PROSITE" id="PS50977">
    <property type="entry name" value="HTH_TETR_2"/>
    <property type="match status" value="1"/>
</dbReference>
<sequence length="206" mass="22810">MPDPADRPVGGRAIAREAVRASLSDAARELFEQHGIEATSVDMIASAAGVASRTFYRHFESKEGLAMAWLDDPGPAFRSALQDRPADEPIWTALRRAFDPVHEPGSRFAEQMWISAEMAESSPALMKRVRDRVFDWEVLMSEVILERLPEPRSPRDAELLAAWALSALRVAFERWRDAGDHALDQLASRLDEAFDAATTLLGPGPS</sequence>
<dbReference type="InterPro" id="IPR001647">
    <property type="entry name" value="HTH_TetR"/>
</dbReference>
<dbReference type="Gene3D" id="1.10.10.60">
    <property type="entry name" value="Homeodomain-like"/>
    <property type="match status" value="1"/>
</dbReference>
<name>A0A641AMM2_9ACTN</name>
<evidence type="ECO:0000256" key="4">
    <source>
        <dbReference type="PROSITE-ProRule" id="PRU00335"/>
    </source>
</evidence>
<accession>A0A641AMM2</accession>
<reference evidence="6" key="1">
    <citation type="submission" date="2019-09" db="EMBL/GenBank/DDBJ databases">
        <authorList>
            <person name="Li J."/>
        </authorList>
    </citation>
    <scope>NUCLEOTIDE SEQUENCE [LARGE SCALE GENOMIC DNA]</scope>
    <source>
        <strain evidence="6">NRBC 14897</strain>
    </source>
</reference>
<dbReference type="PANTHER" id="PTHR30055">
    <property type="entry name" value="HTH-TYPE TRANSCRIPTIONAL REGULATOR RUTR"/>
    <property type="match status" value="1"/>
</dbReference>
<dbReference type="OrthoDB" id="956698at2"/>
<evidence type="ECO:0000313" key="6">
    <source>
        <dbReference type="EMBL" id="KAA1378528.1"/>
    </source>
</evidence>
<dbReference type="EMBL" id="SDPP02000002">
    <property type="protein sequence ID" value="KAA1378528.1"/>
    <property type="molecule type" value="Genomic_DNA"/>
</dbReference>
<dbReference type="PANTHER" id="PTHR30055:SF238">
    <property type="entry name" value="MYCOFACTOCIN BIOSYNTHESIS TRANSCRIPTIONAL REGULATOR MFTR-RELATED"/>
    <property type="match status" value="1"/>
</dbReference>
<dbReference type="AlphaFoldDB" id="A0A641AMM2"/>
<dbReference type="InterPro" id="IPR050109">
    <property type="entry name" value="HTH-type_TetR-like_transc_reg"/>
</dbReference>
<evidence type="ECO:0000313" key="7">
    <source>
        <dbReference type="Proteomes" id="UP001515100"/>
    </source>
</evidence>
<dbReference type="Pfam" id="PF17754">
    <property type="entry name" value="TetR_C_14"/>
    <property type="match status" value="1"/>
</dbReference>
<proteinExistence type="predicted"/>
<protein>
    <submittedName>
        <fullName evidence="6">TetR family transcriptional regulator</fullName>
    </submittedName>
</protein>
<keyword evidence="7" id="KW-1185">Reference proteome</keyword>
<feature type="DNA-binding region" description="H-T-H motif" evidence="4">
    <location>
        <begin position="40"/>
        <end position="59"/>
    </location>
</feature>
<evidence type="ECO:0000259" key="5">
    <source>
        <dbReference type="PROSITE" id="PS50977"/>
    </source>
</evidence>
<dbReference type="InterPro" id="IPR041347">
    <property type="entry name" value="MftR_C"/>
</dbReference>
<evidence type="ECO:0000256" key="3">
    <source>
        <dbReference type="ARBA" id="ARBA00023163"/>
    </source>
</evidence>
<evidence type="ECO:0000256" key="2">
    <source>
        <dbReference type="ARBA" id="ARBA00023125"/>
    </source>
</evidence>
<dbReference type="InterPro" id="IPR023772">
    <property type="entry name" value="DNA-bd_HTH_TetR-type_CS"/>
</dbReference>
<dbReference type="GO" id="GO:0000976">
    <property type="term" value="F:transcription cis-regulatory region binding"/>
    <property type="evidence" value="ECO:0007669"/>
    <property type="project" value="TreeGrafter"/>
</dbReference>
<dbReference type="PROSITE" id="PS01081">
    <property type="entry name" value="HTH_TETR_1"/>
    <property type="match status" value="1"/>
</dbReference>